<dbReference type="SUPFAM" id="SSF46785">
    <property type="entry name" value="Winged helix' DNA-binding domain"/>
    <property type="match status" value="1"/>
</dbReference>
<dbReference type="PANTHER" id="PTHR34580">
    <property type="match status" value="1"/>
</dbReference>
<proteinExistence type="predicted"/>
<dbReference type="Pfam" id="PF13280">
    <property type="entry name" value="WYL"/>
    <property type="match status" value="1"/>
</dbReference>
<feature type="domain" description="Helix-turn-helix type 11" evidence="1">
    <location>
        <begin position="6"/>
        <end position="59"/>
    </location>
</feature>
<dbReference type="Proteomes" id="UP000739538">
    <property type="component" value="Unassembled WGS sequence"/>
</dbReference>
<reference evidence="3" key="2">
    <citation type="journal article" date="2021" name="Microbiome">
        <title>Successional dynamics and alternative stable states in a saline activated sludge microbial community over 9 years.</title>
        <authorList>
            <person name="Wang Y."/>
            <person name="Ye J."/>
            <person name="Ju F."/>
            <person name="Liu L."/>
            <person name="Boyd J.A."/>
            <person name="Deng Y."/>
            <person name="Parks D.H."/>
            <person name="Jiang X."/>
            <person name="Yin X."/>
            <person name="Woodcroft B.J."/>
            <person name="Tyson G.W."/>
            <person name="Hugenholtz P."/>
            <person name="Polz M.F."/>
            <person name="Zhang T."/>
        </authorList>
    </citation>
    <scope>NUCLEOTIDE SEQUENCE</scope>
    <source>
        <strain evidence="3">HKST-UBA02</strain>
    </source>
</reference>
<name>A0A956NB10_UNCEI</name>
<evidence type="ECO:0000259" key="2">
    <source>
        <dbReference type="Pfam" id="PF13280"/>
    </source>
</evidence>
<evidence type="ECO:0000313" key="3">
    <source>
        <dbReference type="EMBL" id="MCA9754623.1"/>
    </source>
</evidence>
<dbReference type="InterPro" id="IPR036390">
    <property type="entry name" value="WH_DNA-bd_sf"/>
</dbReference>
<accession>A0A956NB10</accession>
<dbReference type="InterPro" id="IPR036388">
    <property type="entry name" value="WH-like_DNA-bd_sf"/>
</dbReference>
<dbReference type="AlphaFoldDB" id="A0A956NB10"/>
<dbReference type="Gene3D" id="1.10.10.10">
    <property type="entry name" value="Winged helix-like DNA-binding domain superfamily/Winged helix DNA-binding domain"/>
    <property type="match status" value="1"/>
</dbReference>
<dbReference type="PANTHER" id="PTHR34580:SF3">
    <property type="entry name" value="PROTEIN PAFB"/>
    <property type="match status" value="1"/>
</dbReference>
<dbReference type="EMBL" id="JAGQHS010000006">
    <property type="protein sequence ID" value="MCA9754623.1"/>
    <property type="molecule type" value="Genomic_DNA"/>
</dbReference>
<feature type="domain" description="WYL" evidence="2">
    <location>
        <begin position="137"/>
        <end position="204"/>
    </location>
</feature>
<organism evidence="3 4">
    <name type="scientific">Eiseniibacteriota bacterium</name>
    <dbReference type="NCBI Taxonomy" id="2212470"/>
    <lineage>
        <taxon>Bacteria</taxon>
        <taxon>Candidatus Eiseniibacteriota</taxon>
    </lineage>
</organism>
<evidence type="ECO:0000313" key="4">
    <source>
        <dbReference type="Proteomes" id="UP000739538"/>
    </source>
</evidence>
<dbReference type="Pfam" id="PF08279">
    <property type="entry name" value="HTH_11"/>
    <property type="match status" value="1"/>
</dbReference>
<gene>
    <name evidence="3" type="ORF">KDA27_02385</name>
</gene>
<dbReference type="InterPro" id="IPR051534">
    <property type="entry name" value="CBASS_pafABC_assoc_protein"/>
</dbReference>
<reference evidence="3" key="1">
    <citation type="submission" date="2020-04" db="EMBL/GenBank/DDBJ databases">
        <authorList>
            <person name="Zhang T."/>
        </authorList>
    </citation>
    <scope>NUCLEOTIDE SEQUENCE</scope>
    <source>
        <strain evidence="3">HKST-UBA02</strain>
    </source>
</reference>
<comment type="caution">
    <text evidence="3">The sequence shown here is derived from an EMBL/GenBank/DDBJ whole genome shotgun (WGS) entry which is preliminary data.</text>
</comment>
<sequence>MRRADRLFQIIQLLRGRTRTMTAARLAERLEVSERTIYRDIRDLMASGTPIEGEAGVGYTLRRDYDLPPLMFEVDELEAIVVGARLLHAFGDQAMARAAASAISKVEAVIPARVREISEKPPLYAPRTPRGENASAALELVRTALSQKRKLHFAYEDANGSGTERLVWPLGAFFWGMTWTLTSWCELREDFRTFRLDRMSEVRISAEEYGDEPGRTLRDFLRRLGGRAERLLDE</sequence>
<evidence type="ECO:0000259" key="1">
    <source>
        <dbReference type="Pfam" id="PF08279"/>
    </source>
</evidence>
<dbReference type="InterPro" id="IPR013196">
    <property type="entry name" value="HTH_11"/>
</dbReference>
<dbReference type="PROSITE" id="PS52050">
    <property type="entry name" value="WYL"/>
    <property type="match status" value="1"/>
</dbReference>
<dbReference type="InterPro" id="IPR026881">
    <property type="entry name" value="WYL_dom"/>
</dbReference>
<protein>
    <submittedName>
        <fullName evidence="3">YafY family transcriptional regulator</fullName>
    </submittedName>
</protein>